<evidence type="ECO:0000259" key="1">
    <source>
        <dbReference type="PROSITE" id="PS50097"/>
    </source>
</evidence>
<reference evidence="3" key="1">
    <citation type="submission" date="2022-11" db="UniProtKB">
        <authorList>
            <consortium name="WormBaseParasite"/>
        </authorList>
    </citation>
    <scope>IDENTIFICATION</scope>
</reference>
<dbReference type="Gene3D" id="3.30.710.10">
    <property type="entry name" value="Potassium Channel Kv1.1, Chain A"/>
    <property type="match status" value="2"/>
</dbReference>
<dbReference type="PANTHER" id="PTHR24413">
    <property type="entry name" value="SPECKLE-TYPE POZ PROTEIN"/>
    <property type="match status" value="1"/>
</dbReference>
<dbReference type="SUPFAM" id="SSF54695">
    <property type="entry name" value="POZ domain"/>
    <property type="match status" value="2"/>
</dbReference>
<dbReference type="PROSITE" id="PS50097">
    <property type="entry name" value="BTB"/>
    <property type="match status" value="2"/>
</dbReference>
<feature type="domain" description="BTB" evidence="1">
    <location>
        <begin position="404"/>
        <end position="472"/>
    </location>
</feature>
<evidence type="ECO:0000313" key="3">
    <source>
        <dbReference type="WBParaSite" id="Minc3s00998g19711"/>
    </source>
</evidence>
<dbReference type="SMART" id="SM00225">
    <property type="entry name" value="BTB"/>
    <property type="match status" value="2"/>
</dbReference>
<evidence type="ECO:0000313" key="2">
    <source>
        <dbReference type="Proteomes" id="UP000887563"/>
    </source>
</evidence>
<dbReference type="Gene3D" id="1.25.40.420">
    <property type="match status" value="1"/>
</dbReference>
<dbReference type="CDD" id="cd18186">
    <property type="entry name" value="BTB_POZ_ZBTB_KLHL-like"/>
    <property type="match status" value="1"/>
</dbReference>
<dbReference type="AlphaFoldDB" id="A0A914LX97"/>
<protein>
    <submittedName>
        <fullName evidence="3">BTB domain-containing protein</fullName>
    </submittedName>
</protein>
<accession>A0A914LX97</accession>
<dbReference type="Proteomes" id="UP000887563">
    <property type="component" value="Unplaced"/>
</dbReference>
<keyword evidence="2" id="KW-1185">Reference proteome</keyword>
<dbReference type="InterPro" id="IPR011333">
    <property type="entry name" value="SKP1/BTB/POZ_sf"/>
</dbReference>
<proteinExistence type="predicted"/>
<sequence length="573" mass="66203">MNTITFTNEWTVCSPKKILESFPSYGKITLIKFPSVEWELCLYLARYDVRVWIRQIGPISLNSLVNIKYRIFAKKDFIQVDIAKSATYKLENQNQLGLTSIKLDKVVSSDGHLKLFCEIEMDCYNLNNNLLYTNMDMLNEEILTDFVIKVGDEVIKTHKCIWAKNSKVFHKMFEQSGMTEAQNGEVILTDTTPECVRAMLEFFYTGMVSDDKMKSHVDGIFAVAHKYQVEMLKCLCEHFMCSNIDNESMVKCCEIINLYGAPTLEKMNTVTSNIDWTVYYPRGLLESIMPSGKITLTSYNRNRGSYIDVNIWIRQIGPTSFNSLVNTKYKIYAQKGPIQEDIAKSAYKFESQERLGFTTSSLDKLINIDDENLYICCKVEIDCYNSNDNLQNTYANMLNDEIFTDCAFKVDDEVIKAHKCILAKNSKVFHKMFEQNGMTEAKNGEVILTDTTPECVRAMLEFFYCGMVSDEKIKSHVDDIFVIAHKYQVEMLKYLCERFMSCNISIENIVKYCGIINLYGAPTLEKACIDYIRVNGKSFLKSKEWEEIKNNYTNLIPRFMEAIVEKLDNPCYF</sequence>
<feature type="domain" description="BTB" evidence="1">
    <location>
        <begin position="144"/>
        <end position="212"/>
    </location>
</feature>
<dbReference type="InterPro" id="IPR000210">
    <property type="entry name" value="BTB/POZ_dom"/>
</dbReference>
<organism evidence="2 3">
    <name type="scientific">Meloidogyne incognita</name>
    <name type="common">Southern root-knot nematode worm</name>
    <name type="synonym">Oxyuris incognita</name>
    <dbReference type="NCBI Taxonomy" id="6306"/>
    <lineage>
        <taxon>Eukaryota</taxon>
        <taxon>Metazoa</taxon>
        <taxon>Ecdysozoa</taxon>
        <taxon>Nematoda</taxon>
        <taxon>Chromadorea</taxon>
        <taxon>Rhabditida</taxon>
        <taxon>Tylenchina</taxon>
        <taxon>Tylenchomorpha</taxon>
        <taxon>Tylenchoidea</taxon>
        <taxon>Meloidogynidae</taxon>
        <taxon>Meloidogyninae</taxon>
        <taxon>Meloidogyne</taxon>
        <taxon>Meloidogyne incognita group</taxon>
    </lineage>
</organism>
<dbReference type="Pfam" id="PF00651">
    <property type="entry name" value="BTB"/>
    <property type="match status" value="2"/>
</dbReference>
<dbReference type="WBParaSite" id="Minc3s00998g19711">
    <property type="protein sequence ID" value="Minc3s00998g19711"/>
    <property type="gene ID" value="Minc3s00998g19711"/>
</dbReference>
<name>A0A914LX97_MELIC</name>